<accession>A0ABS5IVT6</accession>
<feature type="transmembrane region" description="Helical" evidence="1">
    <location>
        <begin position="51"/>
        <end position="73"/>
    </location>
</feature>
<protein>
    <submittedName>
        <fullName evidence="2">Uncharacterized protein</fullName>
    </submittedName>
</protein>
<keyword evidence="1" id="KW-0812">Transmembrane</keyword>
<evidence type="ECO:0000256" key="1">
    <source>
        <dbReference type="SAM" id="Phobius"/>
    </source>
</evidence>
<evidence type="ECO:0000313" key="2">
    <source>
        <dbReference type="EMBL" id="MBS0027069.1"/>
    </source>
</evidence>
<sequence length="150" mass="17069">MWRIFRRSTRRISVVDAIFECSAGKVEKMQRKYADFLNGKVKSWSPFKIKVVLIVFVLCYISVTAIVLIHAGGSADTVDAHSIYQPTHVIPRIVLESDVKPIFLTDRIKQFRHYLDSLNADKIGRSMYDSIVTARPGLIDSLAQLEKLSK</sequence>
<proteinExistence type="predicted"/>
<keyword evidence="1" id="KW-1133">Transmembrane helix</keyword>
<comment type="caution">
    <text evidence="2">The sequence shown here is derived from an EMBL/GenBank/DDBJ whole genome shotgun (WGS) entry which is preliminary data.</text>
</comment>
<name>A0ABS5IVT6_9BACT</name>
<dbReference type="RefSeq" id="WP_211972183.1">
    <property type="nucleotide sequence ID" value="NZ_JAGTXB010000003.1"/>
</dbReference>
<keyword evidence="1" id="KW-0472">Membrane</keyword>
<reference evidence="2 3" key="1">
    <citation type="submission" date="2021-04" db="EMBL/GenBank/DDBJ databases">
        <title>Chitinophaga sp. nov., isolated from the rhizosphere soil.</title>
        <authorList>
            <person name="He S."/>
        </authorList>
    </citation>
    <scope>NUCLEOTIDE SEQUENCE [LARGE SCALE GENOMIC DNA]</scope>
    <source>
        <strain evidence="2 3">2R12</strain>
    </source>
</reference>
<keyword evidence="3" id="KW-1185">Reference proteome</keyword>
<dbReference type="Proteomes" id="UP000676386">
    <property type="component" value="Unassembled WGS sequence"/>
</dbReference>
<organism evidence="2 3">
    <name type="scientific">Chitinophaga hostae</name>
    <dbReference type="NCBI Taxonomy" id="2831022"/>
    <lineage>
        <taxon>Bacteria</taxon>
        <taxon>Pseudomonadati</taxon>
        <taxon>Bacteroidota</taxon>
        <taxon>Chitinophagia</taxon>
        <taxon>Chitinophagales</taxon>
        <taxon>Chitinophagaceae</taxon>
        <taxon>Chitinophaga</taxon>
    </lineage>
</organism>
<evidence type="ECO:0000313" key="3">
    <source>
        <dbReference type="Proteomes" id="UP000676386"/>
    </source>
</evidence>
<gene>
    <name evidence="2" type="ORF">KE626_07090</name>
</gene>
<dbReference type="EMBL" id="JAGTXB010000003">
    <property type="protein sequence ID" value="MBS0027069.1"/>
    <property type="molecule type" value="Genomic_DNA"/>
</dbReference>